<feature type="chain" id="PRO_5037297745" evidence="2">
    <location>
        <begin position="19"/>
        <end position="201"/>
    </location>
</feature>
<name>A0A923NAG8_9BACT</name>
<evidence type="ECO:0000313" key="4">
    <source>
        <dbReference type="EMBL" id="MBC5994336.1"/>
    </source>
</evidence>
<dbReference type="SUPFAM" id="SSF49785">
    <property type="entry name" value="Galactose-binding domain-like"/>
    <property type="match status" value="1"/>
</dbReference>
<dbReference type="EMBL" id="JACRVF010000005">
    <property type="protein sequence ID" value="MBC5994336.1"/>
    <property type="molecule type" value="Genomic_DNA"/>
</dbReference>
<evidence type="ECO:0000256" key="2">
    <source>
        <dbReference type="SAM" id="SignalP"/>
    </source>
</evidence>
<dbReference type="Proteomes" id="UP000603640">
    <property type="component" value="Unassembled WGS sequence"/>
</dbReference>
<organism evidence="4 5">
    <name type="scientific">Pontibacter cellulosilyticus</name>
    <dbReference type="NCBI Taxonomy" id="1720253"/>
    <lineage>
        <taxon>Bacteria</taxon>
        <taxon>Pseudomonadati</taxon>
        <taxon>Bacteroidota</taxon>
        <taxon>Cytophagia</taxon>
        <taxon>Cytophagales</taxon>
        <taxon>Hymenobacteraceae</taxon>
        <taxon>Pontibacter</taxon>
    </lineage>
</organism>
<dbReference type="Pfam" id="PF08547">
    <property type="entry name" value="CIA30"/>
    <property type="match status" value="1"/>
</dbReference>
<evidence type="ECO:0000313" key="5">
    <source>
        <dbReference type="Proteomes" id="UP000603640"/>
    </source>
</evidence>
<dbReference type="RefSeq" id="WP_187068368.1">
    <property type="nucleotide sequence ID" value="NZ_JACRVF010000005.1"/>
</dbReference>
<comment type="caution">
    <text evidence="4">The sequence shown here is derived from an EMBL/GenBank/DDBJ whole genome shotgun (WGS) entry which is preliminary data.</text>
</comment>
<dbReference type="InterPro" id="IPR008979">
    <property type="entry name" value="Galactose-bd-like_sf"/>
</dbReference>
<dbReference type="InterPro" id="IPR039131">
    <property type="entry name" value="NDUFAF1"/>
</dbReference>
<dbReference type="InterPro" id="IPR013857">
    <property type="entry name" value="NADH-UbQ_OxRdtase-assoc_prot30"/>
</dbReference>
<gene>
    <name evidence="4" type="ORF">H8S84_15920</name>
</gene>
<protein>
    <submittedName>
        <fullName evidence="4">CIA30 family protein</fullName>
    </submittedName>
</protein>
<feature type="signal peptide" evidence="2">
    <location>
        <begin position="1"/>
        <end position="18"/>
    </location>
</feature>
<keyword evidence="5" id="KW-1185">Reference proteome</keyword>
<proteinExistence type="inferred from homology"/>
<feature type="domain" description="NADH:ubiquinone oxidoreductase intermediate-associated protein 30" evidence="3">
    <location>
        <begin position="50"/>
        <end position="195"/>
    </location>
</feature>
<reference evidence="4" key="1">
    <citation type="submission" date="2020-08" db="EMBL/GenBank/DDBJ databases">
        <title>Pontibacter sp. SD6 16S ribosomal RNA gene Genome sequencing and assembly.</title>
        <authorList>
            <person name="Kang M."/>
        </authorList>
    </citation>
    <scope>NUCLEOTIDE SEQUENCE</scope>
    <source>
        <strain evidence="4">SD6</strain>
    </source>
</reference>
<sequence length="201" mass="22712">MRILIFALVLLASCMSQKDITLNTSETNQNNEKNNMSSETIYSFIKQGKGKWRVQDDVVMGGRSESQLKMTEDGRAQFSGRISLENNGGFCSIHLTSEEDPYVIAENYTAFVIVLKGDGKDYNFRVRTPNGRHSYGFTFSTEGGTEWERIVVPFELMEATYHGEPVDVPNYQGENVVEMQLLIGNKKEETFKILIESIGVK</sequence>
<dbReference type="PANTHER" id="PTHR13194">
    <property type="entry name" value="COMPLEX I INTERMEDIATE-ASSOCIATED PROTEIN 30"/>
    <property type="match status" value="1"/>
</dbReference>
<comment type="similarity">
    <text evidence="1">Belongs to the CIA30 family.</text>
</comment>
<evidence type="ECO:0000256" key="1">
    <source>
        <dbReference type="ARBA" id="ARBA00007884"/>
    </source>
</evidence>
<accession>A0A923NAG8</accession>
<dbReference type="AlphaFoldDB" id="A0A923NAG8"/>
<dbReference type="PANTHER" id="PTHR13194:SF19">
    <property type="entry name" value="NAD(P)-BINDING ROSSMANN-FOLD SUPERFAMILY PROTEIN"/>
    <property type="match status" value="1"/>
</dbReference>
<evidence type="ECO:0000259" key="3">
    <source>
        <dbReference type="Pfam" id="PF08547"/>
    </source>
</evidence>
<keyword evidence="2" id="KW-0732">Signal</keyword>